<evidence type="ECO:0000313" key="1">
    <source>
        <dbReference type="EMBL" id="RKE97738.1"/>
    </source>
</evidence>
<gene>
    <name evidence="1" type="ORF">C8N30_2363</name>
</gene>
<name>A0A420DUA2_9RHOB</name>
<keyword evidence="2" id="KW-1185">Reference proteome</keyword>
<evidence type="ECO:0000313" key="2">
    <source>
        <dbReference type="Proteomes" id="UP000284407"/>
    </source>
</evidence>
<reference evidence="1 2" key="1">
    <citation type="submission" date="2018-09" db="EMBL/GenBank/DDBJ databases">
        <title>Genomic Encyclopedia of Archaeal and Bacterial Type Strains, Phase II (KMG-II): from individual species to whole genera.</title>
        <authorList>
            <person name="Goeker M."/>
        </authorList>
    </citation>
    <scope>NUCLEOTIDE SEQUENCE [LARGE SCALE GENOMIC DNA]</scope>
    <source>
        <strain evidence="1 2">DSM 11458</strain>
    </source>
</reference>
<accession>A0A420DUA2</accession>
<organism evidence="1 2">
    <name type="scientific">Sulfitobacter guttiformis</name>
    <dbReference type="NCBI Taxonomy" id="74349"/>
    <lineage>
        <taxon>Bacteria</taxon>
        <taxon>Pseudomonadati</taxon>
        <taxon>Pseudomonadota</taxon>
        <taxon>Alphaproteobacteria</taxon>
        <taxon>Rhodobacterales</taxon>
        <taxon>Roseobacteraceae</taxon>
        <taxon>Sulfitobacter</taxon>
    </lineage>
</organism>
<dbReference type="STRING" id="1443111.Z949_441"/>
<dbReference type="AlphaFoldDB" id="A0A420DUA2"/>
<dbReference type="Proteomes" id="UP000284407">
    <property type="component" value="Unassembled WGS sequence"/>
</dbReference>
<comment type="caution">
    <text evidence="1">The sequence shown here is derived from an EMBL/GenBank/DDBJ whole genome shotgun (WGS) entry which is preliminary data.</text>
</comment>
<dbReference type="EMBL" id="RAQK01000001">
    <property type="protein sequence ID" value="RKE97738.1"/>
    <property type="molecule type" value="Genomic_DNA"/>
</dbReference>
<proteinExistence type="predicted"/>
<sequence>MLNFIKQVLGRDGLRDSSVDEWAVTHEMDLAYLAEQKTLKKASQPDGTNLTSARIINLSDHQAEFYQGS</sequence>
<protein>
    <submittedName>
        <fullName evidence="1">Uncharacterized protein</fullName>
    </submittedName>
</protein>